<keyword evidence="6 8" id="KW-0460">Magnesium</keyword>
<dbReference type="CDD" id="cd00553">
    <property type="entry name" value="NAD_synthase"/>
    <property type="match status" value="1"/>
</dbReference>
<feature type="domain" description="NAD/GMP synthase" evidence="12">
    <location>
        <begin position="55"/>
        <end position="142"/>
    </location>
</feature>
<sequence length="329" mass="37548">MFKDCEPCLESIAPRNTKKELTESVSVGCGENRIGRKLVITDNRYRYREAIYIKERIVKFIEKSVRENDYRGAVIGISGGIDSAVVGKLAVEALGRQRVFGLLLPERDSSARTIRDSRLVVDFLGIEYKIKRISGALRAIGTYRLEPPALFIPSNIKENYVKSKWKTLSDDSFLDDLLNRGNEEFLKGLAYYRSKHRMRLVALYLEAEKRNYAVLGTTNKTEKLCGFYVKWGDDSSDIEPIMHLYKTQVYSLARELKIPRSIIDKPPTPDLVPGITDEFVLGMKYSELDAILEKIERGEETTPPDSKVGRVRKILDAAKFRDIRNLSIQ</sequence>
<comment type="pathway">
    <text evidence="8 11">Cofactor biosynthesis; NAD(+) biosynthesis; NAD(+) from deamido-NAD(+) (ammonia route): step 1/1.</text>
</comment>
<feature type="binding site" evidence="8">
    <location>
        <position position="246"/>
    </location>
    <ligand>
        <name>ATP</name>
        <dbReference type="ChEBI" id="CHEBI:30616"/>
    </ligand>
</feature>
<feature type="binding site" evidence="8">
    <location>
        <position position="268"/>
    </location>
    <ligand>
        <name>ATP</name>
        <dbReference type="ChEBI" id="CHEBI:30616"/>
    </ligand>
</feature>
<feature type="binding site" evidence="8">
    <location>
        <position position="82"/>
    </location>
    <ligand>
        <name>Mg(2+)</name>
        <dbReference type="ChEBI" id="CHEBI:18420"/>
    </ligand>
</feature>
<reference evidence="13 14" key="1">
    <citation type="submission" date="2017-01" db="EMBL/GenBank/DDBJ databases">
        <authorList>
            <person name="Erauso G."/>
        </authorList>
    </citation>
    <scope>NUCLEOTIDE SEQUENCE [LARGE SCALE GENOMIC DNA]</scope>
    <source>
        <strain evidence="13">MESINF1</strain>
    </source>
</reference>
<dbReference type="SUPFAM" id="SSF52402">
    <property type="entry name" value="Adenine nucleotide alpha hydrolases-like"/>
    <property type="match status" value="1"/>
</dbReference>
<evidence type="ECO:0000256" key="1">
    <source>
        <dbReference type="ARBA" id="ARBA00005859"/>
    </source>
</evidence>
<dbReference type="GO" id="GO:0005524">
    <property type="term" value="F:ATP binding"/>
    <property type="evidence" value="ECO:0007669"/>
    <property type="project" value="UniProtKB-UniRule"/>
</dbReference>
<dbReference type="InterPro" id="IPR022310">
    <property type="entry name" value="NAD/GMP_synthase"/>
</dbReference>
<protein>
    <recommendedName>
        <fullName evidence="8 10">NH(3)-dependent NAD(+) synthetase</fullName>
        <ecNumber evidence="8 10">6.3.1.5</ecNumber>
    </recommendedName>
</protein>
<proteinExistence type="inferred from homology"/>
<dbReference type="PANTHER" id="PTHR23090:SF9">
    <property type="entry name" value="GLUTAMINE-DEPENDENT NAD(+) SYNTHETASE"/>
    <property type="match status" value="1"/>
</dbReference>
<keyword evidence="3 8" id="KW-0479">Metal-binding</keyword>
<dbReference type="KEGG" id="minf:MESINF_1676"/>
<evidence type="ECO:0000259" key="12">
    <source>
        <dbReference type="Pfam" id="PF02540"/>
    </source>
</evidence>
<feature type="binding site" description="in other chain" evidence="8">
    <location>
        <position position="197"/>
    </location>
    <ligand>
        <name>deamido-NAD(+)</name>
        <dbReference type="ChEBI" id="CHEBI:58437"/>
        <note>ligand shared between two neighboring subunits</note>
    </ligand>
</feature>
<feature type="binding site" evidence="8">
    <location>
        <position position="217"/>
    </location>
    <ligand>
        <name>ATP</name>
        <dbReference type="ChEBI" id="CHEBI:30616"/>
    </ligand>
</feature>
<evidence type="ECO:0000256" key="3">
    <source>
        <dbReference type="ARBA" id="ARBA00022723"/>
    </source>
</evidence>
<evidence type="ECO:0000256" key="8">
    <source>
        <dbReference type="HAMAP-Rule" id="MF_00193"/>
    </source>
</evidence>
<comment type="similarity">
    <text evidence="1 8 9">Belongs to the NAD synthetase family.</text>
</comment>
<dbReference type="GO" id="GO:0046872">
    <property type="term" value="F:metal ion binding"/>
    <property type="evidence" value="ECO:0007669"/>
    <property type="project" value="UniProtKB-KW"/>
</dbReference>
<dbReference type="NCBIfam" id="TIGR00552">
    <property type="entry name" value="nadE"/>
    <property type="match status" value="1"/>
</dbReference>
<keyword evidence="2 8" id="KW-0436">Ligase</keyword>
<evidence type="ECO:0000256" key="10">
    <source>
        <dbReference type="RuleBase" id="RU003812"/>
    </source>
</evidence>
<dbReference type="EMBL" id="LS974202">
    <property type="protein sequence ID" value="SSC13120.1"/>
    <property type="molecule type" value="Genomic_DNA"/>
</dbReference>
<comment type="subunit">
    <text evidence="8">Homodimer.</text>
</comment>
<feature type="binding site" evidence="8">
    <location>
        <begin position="76"/>
        <end position="83"/>
    </location>
    <ligand>
        <name>ATP</name>
        <dbReference type="ChEBI" id="CHEBI:30616"/>
    </ligand>
</feature>
<evidence type="ECO:0000256" key="9">
    <source>
        <dbReference type="RuleBase" id="RU003811"/>
    </source>
</evidence>
<feature type="domain" description="NAD/GMP synthase" evidence="12">
    <location>
        <begin position="193"/>
        <end position="302"/>
    </location>
</feature>
<feature type="binding site" evidence="8">
    <location>
        <position position="222"/>
    </location>
    <ligand>
        <name>Mg(2+)</name>
        <dbReference type="ChEBI" id="CHEBI:18420"/>
    </ligand>
</feature>
<dbReference type="EC" id="6.3.1.5" evidence="8 10"/>
<dbReference type="UniPathway" id="UPA00253">
    <property type="reaction ID" value="UER00333"/>
</dbReference>
<dbReference type="Proteomes" id="UP000250796">
    <property type="component" value="Chromosome MESINF"/>
</dbReference>
<gene>
    <name evidence="8 13" type="primary">nadE</name>
    <name evidence="13" type="ORF">MESINF_1676</name>
</gene>
<dbReference type="InterPro" id="IPR014729">
    <property type="entry name" value="Rossmann-like_a/b/a_fold"/>
</dbReference>
<comment type="catalytic activity">
    <reaction evidence="8 10">
        <text>deamido-NAD(+) + NH4(+) + ATP = AMP + diphosphate + NAD(+) + H(+)</text>
        <dbReference type="Rhea" id="RHEA:21188"/>
        <dbReference type="ChEBI" id="CHEBI:15378"/>
        <dbReference type="ChEBI" id="CHEBI:28938"/>
        <dbReference type="ChEBI" id="CHEBI:30616"/>
        <dbReference type="ChEBI" id="CHEBI:33019"/>
        <dbReference type="ChEBI" id="CHEBI:57540"/>
        <dbReference type="ChEBI" id="CHEBI:58437"/>
        <dbReference type="ChEBI" id="CHEBI:456215"/>
        <dbReference type="EC" id="6.3.1.5"/>
    </reaction>
</comment>
<dbReference type="HAMAP" id="MF_00193">
    <property type="entry name" value="NadE_ammonia_dep"/>
    <property type="match status" value="1"/>
</dbReference>
<evidence type="ECO:0000256" key="6">
    <source>
        <dbReference type="ARBA" id="ARBA00022842"/>
    </source>
</evidence>
<dbReference type="GO" id="GO:0005737">
    <property type="term" value="C:cytoplasm"/>
    <property type="evidence" value="ECO:0007669"/>
    <property type="project" value="InterPro"/>
</dbReference>
<evidence type="ECO:0000256" key="11">
    <source>
        <dbReference type="RuleBase" id="RU004252"/>
    </source>
</evidence>
<feature type="binding site" evidence="8">
    <location>
        <position position="237"/>
    </location>
    <ligand>
        <name>deamido-NAD(+)</name>
        <dbReference type="ChEBI" id="CHEBI:58437"/>
        <note>ligand shared between two neighboring subunits</note>
    </ligand>
</feature>
<accession>A0A7Z7LFG5</accession>
<evidence type="ECO:0000313" key="13">
    <source>
        <dbReference type="EMBL" id="SSC13120.1"/>
    </source>
</evidence>
<keyword evidence="7 8" id="KW-0520">NAD</keyword>
<dbReference type="GO" id="GO:0003952">
    <property type="term" value="F:NAD+ synthase (glutamine-hydrolyzing) activity"/>
    <property type="evidence" value="ECO:0007669"/>
    <property type="project" value="InterPro"/>
</dbReference>
<comment type="caution">
    <text evidence="8">Lacks conserved residue(s) required for the propagation of feature annotation.</text>
</comment>
<dbReference type="GO" id="GO:0008795">
    <property type="term" value="F:NAD+ synthase activity"/>
    <property type="evidence" value="ECO:0007669"/>
    <property type="project" value="UniProtKB-UniRule"/>
</dbReference>
<dbReference type="GO" id="GO:0009435">
    <property type="term" value="P:NAD+ biosynthetic process"/>
    <property type="evidence" value="ECO:0007669"/>
    <property type="project" value="UniProtKB-UniRule"/>
</dbReference>
<keyword evidence="14" id="KW-1185">Reference proteome</keyword>
<keyword evidence="4 8" id="KW-0547">Nucleotide-binding</keyword>
<evidence type="ECO:0000256" key="5">
    <source>
        <dbReference type="ARBA" id="ARBA00022840"/>
    </source>
</evidence>
<feature type="binding site" description="in other chain" evidence="8">
    <location>
        <position position="230"/>
    </location>
    <ligand>
        <name>deamido-NAD(+)</name>
        <dbReference type="ChEBI" id="CHEBI:58437"/>
        <note>ligand shared between two neighboring subunits</note>
    </ligand>
</feature>
<evidence type="ECO:0000256" key="7">
    <source>
        <dbReference type="ARBA" id="ARBA00023027"/>
    </source>
</evidence>
<evidence type="ECO:0000313" key="14">
    <source>
        <dbReference type="Proteomes" id="UP000250796"/>
    </source>
</evidence>
<keyword evidence="5 8" id="KW-0067">ATP-binding</keyword>
<dbReference type="InterPro" id="IPR003694">
    <property type="entry name" value="NAD_synthase"/>
</dbReference>
<comment type="function">
    <text evidence="8">Catalyzes the ATP-dependent amidation of deamido-NAD to form NAD. Uses ammonia as a nitrogen source.</text>
</comment>
<name>A0A7Z7LFG5_9BACT</name>
<dbReference type="Gene3D" id="3.40.50.620">
    <property type="entry name" value="HUPs"/>
    <property type="match status" value="1"/>
</dbReference>
<organism evidence="13 14">
    <name type="scientific">Mesotoga infera</name>
    <dbReference type="NCBI Taxonomy" id="1236046"/>
    <lineage>
        <taxon>Bacteria</taxon>
        <taxon>Thermotogati</taxon>
        <taxon>Thermotogota</taxon>
        <taxon>Thermotogae</taxon>
        <taxon>Kosmotogales</taxon>
        <taxon>Kosmotogaceae</taxon>
        <taxon>Mesotoga</taxon>
    </lineage>
</organism>
<dbReference type="AlphaFoldDB" id="A0A7Z7LFG5"/>
<dbReference type="InterPro" id="IPR022926">
    <property type="entry name" value="NH(3)-dep_NAD(+)_synth"/>
</dbReference>
<dbReference type="PANTHER" id="PTHR23090">
    <property type="entry name" value="NH 3 /GLUTAMINE-DEPENDENT NAD + SYNTHETASE"/>
    <property type="match status" value="1"/>
</dbReference>
<evidence type="ECO:0000256" key="4">
    <source>
        <dbReference type="ARBA" id="ARBA00022741"/>
    </source>
</evidence>
<evidence type="ECO:0000256" key="2">
    <source>
        <dbReference type="ARBA" id="ARBA00022598"/>
    </source>
</evidence>
<dbReference type="GO" id="GO:0004359">
    <property type="term" value="F:glutaminase activity"/>
    <property type="evidence" value="ECO:0007669"/>
    <property type="project" value="InterPro"/>
</dbReference>
<dbReference type="Pfam" id="PF02540">
    <property type="entry name" value="NAD_synthase"/>
    <property type="match status" value="2"/>
</dbReference>